<evidence type="ECO:0000313" key="4">
    <source>
        <dbReference type="Proteomes" id="UP000678228"/>
    </source>
</evidence>
<dbReference type="EMBL" id="JAGKSQ010000001">
    <property type="protein sequence ID" value="MBP3949585.1"/>
    <property type="molecule type" value="Genomic_DNA"/>
</dbReference>
<dbReference type="RefSeq" id="WP_210594968.1">
    <property type="nucleotide sequence ID" value="NZ_JAGKSQ010000001.1"/>
</dbReference>
<keyword evidence="1" id="KW-0732">Signal</keyword>
<reference evidence="3" key="1">
    <citation type="submission" date="2021-03" db="EMBL/GenBank/DDBJ databases">
        <title>Bacillus suaedae sp. nov., isolated from Suaeda aralocaspica.</title>
        <authorList>
            <person name="Lei R.F.R."/>
        </authorList>
    </citation>
    <scope>NUCLEOTIDE SEQUENCE</scope>
    <source>
        <strain evidence="3">YZJH907-2</strain>
    </source>
</reference>
<accession>A0A941ALN3</accession>
<feature type="domain" description="Intracellular proteinase inhibitor BsuPI" evidence="2">
    <location>
        <begin position="43"/>
        <end position="139"/>
    </location>
</feature>
<sequence>MKKQYLFIILALLMLLSACGKSVNAPVIEEVDEEENELKDWGFEVTTEQDESALHVKMTVTNNLEEKQSIDFSSGQKYEVVLRSNGEEVYRYSDGKMFTMAIITEGFEPGESKTYEQLIPLDGTLAGEYELTAELVVAAVNGESVADSIFKQVTMVEVK</sequence>
<gene>
    <name evidence="3" type="ORF">J7W16_00470</name>
</gene>
<dbReference type="AlphaFoldDB" id="A0A941ALN3"/>
<name>A0A941ALN3_9BACI</name>
<dbReference type="PROSITE" id="PS51257">
    <property type="entry name" value="PROKAR_LIPOPROTEIN"/>
    <property type="match status" value="1"/>
</dbReference>
<evidence type="ECO:0000313" key="3">
    <source>
        <dbReference type="EMBL" id="MBP3949585.1"/>
    </source>
</evidence>
<dbReference type="InterPro" id="IPR020481">
    <property type="entry name" value="Intracell_prot_inh_BsuPI"/>
</dbReference>
<keyword evidence="4" id="KW-1185">Reference proteome</keyword>
<protein>
    <recommendedName>
        <fullName evidence="2">Intracellular proteinase inhibitor BsuPI domain-containing protein</fullName>
    </recommendedName>
</protein>
<dbReference type="Pfam" id="PF12690">
    <property type="entry name" value="BsuPI"/>
    <property type="match status" value="1"/>
</dbReference>
<dbReference type="InterPro" id="IPR038144">
    <property type="entry name" value="IPI"/>
</dbReference>
<proteinExistence type="predicted"/>
<dbReference type="Proteomes" id="UP000678228">
    <property type="component" value="Unassembled WGS sequence"/>
</dbReference>
<evidence type="ECO:0000259" key="2">
    <source>
        <dbReference type="Pfam" id="PF12690"/>
    </source>
</evidence>
<evidence type="ECO:0000256" key="1">
    <source>
        <dbReference type="SAM" id="SignalP"/>
    </source>
</evidence>
<organism evidence="3 4">
    <name type="scientific">Halalkalibacter suaedae</name>
    <dbReference type="NCBI Taxonomy" id="2822140"/>
    <lineage>
        <taxon>Bacteria</taxon>
        <taxon>Bacillati</taxon>
        <taxon>Bacillota</taxon>
        <taxon>Bacilli</taxon>
        <taxon>Bacillales</taxon>
        <taxon>Bacillaceae</taxon>
        <taxon>Halalkalibacter</taxon>
    </lineage>
</organism>
<feature type="chain" id="PRO_5037244711" description="Intracellular proteinase inhibitor BsuPI domain-containing protein" evidence="1">
    <location>
        <begin position="26"/>
        <end position="159"/>
    </location>
</feature>
<feature type="signal peptide" evidence="1">
    <location>
        <begin position="1"/>
        <end position="25"/>
    </location>
</feature>
<comment type="caution">
    <text evidence="3">The sequence shown here is derived from an EMBL/GenBank/DDBJ whole genome shotgun (WGS) entry which is preliminary data.</text>
</comment>
<dbReference type="Gene3D" id="2.60.40.2360">
    <property type="entry name" value="Intracellular proteinase inhibitor BsuPI"/>
    <property type="match status" value="1"/>
</dbReference>